<dbReference type="SUPFAM" id="SSF52833">
    <property type="entry name" value="Thioredoxin-like"/>
    <property type="match status" value="1"/>
</dbReference>
<evidence type="ECO:0000256" key="1">
    <source>
        <dbReference type="ARBA" id="ARBA00007787"/>
    </source>
</evidence>
<dbReference type="Gene3D" id="3.40.30.80">
    <property type="match status" value="1"/>
</dbReference>
<dbReference type="Proteomes" id="UP000247586">
    <property type="component" value="Chromosome"/>
</dbReference>
<protein>
    <submittedName>
        <fullName evidence="4">Glutaredoxin</fullName>
    </submittedName>
</protein>
<dbReference type="OrthoDB" id="35385at2157"/>
<dbReference type="Pfam" id="PF13192">
    <property type="entry name" value="Thioredoxin_3"/>
    <property type="match status" value="1"/>
</dbReference>
<proteinExistence type="inferred from homology"/>
<feature type="domain" description="SSO1120-like N-terminal thioredoxin-like" evidence="3">
    <location>
        <begin position="3"/>
        <end position="83"/>
    </location>
</feature>
<evidence type="ECO:0000313" key="5">
    <source>
        <dbReference type="Proteomes" id="UP000247586"/>
    </source>
</evidence>
<dbReference type="STRING" id="1293036.GCA_001315825_01363"/>
<dbReference type="InterPro" id="IPR012336">
    <property type="entry name" value="Thioredoxin-like_fold"/>
</dbReference>
<dbReference type="AlphaFoldDB" id="A0A2U9IVR5"/>
<dbReference type="PANTHER" id="PTHR37170">
    <property type="entry name" value="GLUTAREDOXIN-RELATED"/>
    <property type="match status" value="1"/>
</dbReference>
<dbReference type="InterPro" id="IPR054067">
    <property type="entry name" value="SSO1120-like_N"/>
</dbReference>
<name>A0A2U9IVR5_9CREN</name>
<dbReference type="PANTHER" id="PTHR37170:SF1">
    <property type="entry name" value="GLUTAREDOXIN-LIKE PROTEIN"/>
    <property type="match status" value="1"/>
</dbReference>
<dbReference type="InterPro" id="IPR036249">
    <property type="entry name" value="Thioredoxin-like_sf"/>
</dbReference>
<dbReference type="RefSeq" id="WP_110369530.1">
    <property type="nucleotide sequence ID" value="NZ_CP029287.2"/>
</dbReference>
<reference evidence="4" key="1">
    <citation type="submission" date="2018-05" db="EMBL/GenBank/DDBJ databases">
        <title>Complete Genome Sequences of Extremely Thermoacidophilic, Metal-Mobilizing Type-Strain Members of the Archaeal Family Sulfolobaceae: Acidianus brierleyi DSM-1651T, Acidianus sulfidivorans DSM-18786T, Metallosphaera hakonensis DSM-7519T, and Metallosphaera prunae DSM-10039T.</title>
        <authorList>
            <person name="Counts J.A."/>
            <person name="Kelly R.M."/>
        </authorList>
    </citation>
    <scope>NUCLEOTIDE SEQUENCE [LARGE SCALE GENOMIC DNA]</scope>
    <source>
        <strain evidence="4">HO1-1</strain>
    </source>
</reference>
<evidence type="ECO:0000259" key="3">
    <source>
        <dbReference type="Pfam" id="PF21873"/>
    </source>
</evidence>
<organism evidence="4 5">
    <name type="scientific">Metallosphaera hakonensis JCM 8857 = DSM 7519</name>
    <dbReference type="NCBI Taxonomy" id="1293036"/>
    <lineage>
        <taxon>Archaea</taxon>
        <taxon>Thermoproteota</taxon>
        <taxon>Thermoprotei</taxon>
        <taxon>Sulfolobales</taxon>
        <taxon>Sulfolobaceae</taxon>
        <taxon>Metallosphaera</taxon>
    </lineage>
</organism>
<sequence>MSYDNIIKQYVKVIKGLKIEHCKAEEFISQLDGAEIEIGEMKECEKPMIQVIANGRRYFSYLGIPTMNELWPFLNALVRISTNKVQLDQQELEMANSVKGNVKLFVTPDCTKCPIAAELLYQIALVNKNVNLEIIDSEAYEELAKKYHVMSVPKIVLNEKTDIPGGFPPNIVLKMLAKSSANPEQQP</sequence>
<accession>A0A2U9IVR5</accession>
<feature type="domain" description="Thioredoxin-like fold" evidence="2">
    <location>
        <begin position="101"/>
        <end position="168"/>
    </location>
</feature>
<comment type="similarity">
    <text evidence="1">Belongs to the glutaredoxin family.</text>
</comment>
<dbReference type="KEGG" id="mhk:DFR87_10975"/>
<evidence type="ECO:0000259" key="2">
    <source>
        <dbReference type="Pfam" id="PF13192"/>
    </source>
</evidence>
<dbReference type="GeneID" id="36835871"/>
<keyword evidence="5" id="KW-1185">Reference proteome</keyword>
<evidence type="ECO:0000313" key="4">
    <source>
        <dbReference type="EMBL" id="AWS00119.1"/>
    </source>
</evidence>
<dbReference type="CDD" id="cd02973">
    <property type="entry name" value="TRX_GRX_like"/>
    <property type="match status" value="1"/>
</dbReference>
<gene>
    <name evidence="4" type="ORF">DFR87_10975</name>
</gene>
<dbReference type="Pfam" id="PF21873">
    <property type="entry name" value="Thioredoxin_17"/>
    <property type="match status" value="1"/>
</dbReference>
<dbReference type="EMBL" id="CP029287">
    <property type="protein sequence ID" value="AWS00119.1"/>
    <property type="molecule type" value="Genomic_DNA"/>
</dbReference>